<dbReference type="FunFam" id="3.40.50.620:FF:000001">
    <property type="entry name" value="GMP synthase [glutamine-hydrolyzing]"/>
    <property type="match status" value="1"/>
</dbReference>
<dbReference type="PANTHER" id="PTHR11922">
    <property type="entry name" value="GMP SYNTHASE-RELATED"/>
    <property type="match status" value="1"/>
</dbReference>
<reference evidence="14 15" key="1">
    <citation type="submission" date="2019-07" db="EMBL/GenBank/DDBJ databases">
        <title>Tepidimonas alkaliphilus YIM 72238 draft genome.</title>
        <authorList>
            <person name="Da Costa M.S."/>
            <person name="Froufe H.J.C."/>
            <person name="Egas C."/>
            <person name="Albuquerque L."/>
        </authorList>
    </citation>
    <scope>NUCLEOTIDE SEQUENCE [LARGE SCALE GENOMIC DNA]</scope>
    <source>
        <strain evidence="14 15">YIM 72238</strain>
    </source>
</reference>
<dbReference type="Gene3D" id="3.30.300.10">
    <property type="match status" value="1"/>
</dbReference>
<evidence type="ECO:0000256" key="11">
    <source>
        <dbReference type="HAMAP-Rule" id="MF_00344"/>
    </source>
</evidence>
<feature type="active site" evidence="11">
    <location>
        <position position="180"/>
    </location>
</feature>
<dbReference type="PRINTS" id="PR00096">
    <property type="entry name" value="GATASE"/>
</dbReference>
<dbReference type="Gene3D" id="3.40.50.880">
    <property type="match status" value="1"/>
</dbReference>
<feature type="domain" description="GMPS ATP-PPase" evidence="13">
    <location>
        <begin position="207"/>
        <end position="406"/>
    </location>
</feature>
<keyword evidence="15" id="KW-1185">Reference proteome</keyword>
<comment type="subunit">
    <text evidence="11">Homodimer.</text>
</comment>
<dbReference type="Gene3D" id="3.40.50.620">
    <property type="entry name" value="HUPs"/>
    <property type="match status" value="1"/>
</dbReference>
<evidence type="ECO:0000256" key="12">
    <source>
        <dbReference type="PROSITE-ProRule" id="PRU00886"/>
    </source>
</evidence>
<dbReference type="FunFam" id="3.40.50.880:FF:000001">
    <property type="entry name" value="GMP synthase [glutamine-hydrolyzing]"/>
    <property type="match status" value="1"/>
</dbReference>
<dbReference type="Proteomes" id="UP000315736">
    <property type="component" value="Unassembled WGS sequence"/>
</dbReference>
<dbReference type="NCBIfam" id="TIGR00884">
    <property type="entry name" value="guaA_Cterm"/>
    <property type="match status" value="1"/>
</dbReference>
<organism evidence="14 15">
    <name type="scientific">Tepidimonas alkaliphilus</name>
    <dbReference type="NCBI Taxonomy" id="2588942"/>
    <lineage>
        <taxon>Bacteria</taxon>
        <taxon>Pseudomonadati</taxon>
        <taxon>Pseudomonadota</taxon>
        <taxon>Betaproteobacteria</taxon>
        <taxon>Burkholderiales</taxon>
        <taxon>Tepidimonas</taxon>
    </lineage>
</organism>
<dbReference type="InterPro" id="IPR001674">
    <property type="entry name" value="GMP_synth_C"/>
</dbReference>
<comment type="caution">
    <text evidence="14">The sequence shown here is derived from an EMBL/GenBank/DDBJ whole genome shotgun (WGS) entry which is preliminary data.</text>
</comment>
<dbReference type="SUPFAM" id="SSF52402">
    <property type="entry name" value="Adenine nucleotide alpha hydrolases-like"/>
    <property type="match status" value="1"/>
</dbReference>
<evidence type="ECO:0000256" key="4">
    <source>
        <dbReference type="ARBA" id="ARBA00021562"/>
    </source>
</evidence>
<dbReference type="SUPFAM" id="SSF54810">
    <property type="entry name" value="GMP synthetase C-terminal dimerisation domain"/>
    <property type="match status" value="1"/>
</dbReference>
<dbReference type="SUPFAM" id="SSF52317">
    <property type="entry name" value="Class I glutamine amidotransferase-like"/>
    <property type="match status" value="1"/>
</dbReference>
<comment type="pathway">
    <text evidence="2 11">Purine metabolism; GMP biosynthesis; GMP from XMP (L-Gln route): step 1/1.</text>
</comment>
<evidence type="ECO:0000256" key="2">
    <source>
        <dbReference type="ARBA" id="ARBA00005153"/>
    </source>
</evidence>
<dbReference type="EMBL" id="VJNB01000003">
    <property type="protein sequence ID" value="TSE20588.1"/>
    <property type="molecule type" value="Genomic_DNA"/>
</dbReference>
<keyword evidence="5 11" id="KW-0436">Ligase</keyword>
<dbReference type="InterPro" id="IPR004739">
    <property type="entry name" value="GMP_synth_GATase"/>
</dbReference>
<evidence type="ECO:0000256" key="9">
    <source>
        <dbReference type="ARBA" id="ARBA00022840"/>
    </source>
</evidence>
<dbReference type="GO" id="GO:0005829">
    <property type="term" value="C:cytosol"/>
    <property type="evidence" value="ECO:0007669"/>
    <property type="project" value="TreeGrafter"/>
</dbReference>
<dbReference type="InterPro" id="IPR014729">
    <property type="entry name" value="Rossmann-like_a/b/a_fold"/>
</dbReference>
<keyword evidence="6 11" id="KW-0547">Nucleotide-binding</keyword>
<dbReference type="NCBIfam" id="TIGR00888">
    <property type="entry name" value="guaA_Nterm"/>
    <property type="match status" value="1"/>
</dbReference>
<keyword evidence="10 11" id="KW-0315">Glutamine amidotransferase</keyword>
<dbReference type="EC" id="6.3.5.2" evidence="3 11"/>
<keyword evidence="7 11" id="KW-0332">GMP biosynthesis</keyword>
<feature type="active site" description="Nucleophile" evidence="11">
    <location>
        <position position="85"/>
    </location>
</feature>
<dbReference type="OrthoDB" id="9802219at2"/>
<feature type="active site" evidence="11">
    <location>
        <position position="182"/>
    </location>
</feature>
<dbReference type="PROSITE" id="PS51553">
    <property type="entry name" value="GMPS_ATP_PPASE"/>
    <property type="match status" value="1"/>
</dbReference>
<dbReference type="InterPro" id="IPR022310">
    <property type="entry name" value="NAD/GMP_synthase"/>
</dbReference>
<evidence type="ECO:0000256" key="6">
    <source>
        <dbReference type="ARBA" id="ARBA00022741"/>
    </source>
</evidence>
<evidence type="ECO:0000256" key="8">
    <source>
        <dbReference type="ARBA" id="ARBA00022755"/>
    </source>
</evidence>
<dbReference type="PROSITE" id="PS51273">
    <property type="entry name" value="GATASE_TYPE_1"/>
    <property type="match status" value="1"/>
</dbReference>
<dbReference type="PANTHER" id="PTHR11922:SF2">
    <property type="entry name" value="GMP SYNTHASE [GLUTAMINE-HYDROLYZING]"/>
    <property type="match status" value="1"/>
</dbReference>
<evidence type="ECO:0000256" key="3">
    <source>
        <dbReference type="ARBA" id="ARBA00012746"/>
    </source>
</evidence>
<dbReference type="HAMAP" id="MF_00344">
    <property type="entry name" value="GMP_synthase"/>
    <property type="match status" value="1"/>
</dbReference>
<dbReference type="InterPro" id="IPR017926">
    <property type="entry name" value="GATASE"/>
</dbReference>
<dbReference type="CDD" id="cd01997">
    <property type="entry name" value="GMP_synthase_C"/>
    <property type="match status" value="1"/>
</dbReference>
<evidence type="ECO:0000256" key="1">
    <source>
        <dbReference type="ARBA" id="ARBA00002332"/>
    </source>
</evidence>
<dbReference type="UniPathway" id="UPA00189">
    <property type="reaction ID" value="UER00296"/>
</dbReference>
<name>A0A554WAJ3_9BURK</name>
<dbReference type="Pfam" id="PF00117">
    <property type="entry name" value="GATase"/>
    <property type="match status" value="1"/>
</dbReference>
<evidence type="ECO:0000256" key="7">
    <source>
        <dbReference type="ARBA" id="ARBA00022749"/>
    </source>
</evidence>
<keyword evidence="8 11" id="KW-0658">Purine biosynthesis</keyword>
<dbReference type="RefSeq" id="WP_143889991.1">
    <property type="nucleotide sequence ID" value="NZ_VJNB01000003.1"/>
</dbReference>
<accession>A0A554WAJ3</accession>
<dbReference type="CDD" id="cd01742">
    <property type="entry name" value="GATase1_GMP_Synthase"/>
    <property type="match status" value="1"/>
</dbReference>
<dbReference type="InterPro" id="IPR022955">
    <property type="entry name" value="GMP_synthase"/>
</dbReference>
<keyword evidence="9 11" id="KW-0067">ATP-binding</keyword>
<dbReference type="GO" id="GO:0003921">
    <property type="term" value="F:GMP synthase activity"/>
    <property type="evidence" value="ECO:0007669"/>
    <property type="project" value="InterPro"/>
</dbReference>
<sequence length="538" mass="59515">MNHDKILILDFGSQVTQLIARRVREAHVYCEVHPCDVSSEWVRQYAADGRLKGVILSGSHASVYEVDDRAPDAVFELGVPVLGICYGMQTMAQQLGGRVEGSPVREFGYAEVRARGHTALLKDIADFHTPEGYGMLKVWMSHGDKVVELPPGFKLMASTDSCPIAGMADETRRFYGVQFHPEVTHTVQGRAILERFVLEICGARPDWIMRDHIEEAVAAIRAQVGDEEVLLGLSGGVDSSVAAALIHRAIGDQLTCVFVDHGLLRLHEGDMVMDMFAGKLHARVIRVDASDLFLRELAGVTDPERKRKIIGRLFVDVFKAEAEKLKAARPGSKGIQWLAQGTIYPDVIESGGAKSKKAVTIKSHHNVGGLPEQLGLKLLEPLRDLFKDEVRELGVALGLPHDMVYRHPFPGPGLGVRILGEVKKEYADLLRRADAIFIEELRSTIEPNSGKSWYDLVSQAFAVFLPVKSVGVMGDGRTYDYVVALRAVQTSDFMTADWAELPYSLLKRVSSRIINEVRGINRVTYDVSSKPPATIEWE</sequence>
<dbReference type="NCBIfam" id="NF000848">
    <property type="entry name" value="PRK00074.1"/>
    <property type="match status" value="1"/>
</dbReference>
<evidence type="ECO:0000256" key="5">
    <source>
        <dbReference type="ARBA" id="ARBA00022598"/>
    </source>
</evidence>
<comment type="function">
    <text evidence="1 11">Catalyzes the synthesis of GMP from XMP.</text>
</comment>
<proteinExistence type="inferred from homology"/>
<evidence type="ECO:0000259" key="13">
    <source>
        <dbReference type="PROSITE" id="PS51553"/>
    </source>
</evidence>
<comment type="catalytic activity">
    <reaction evidence="11">
        <text>XMP + L-glutamine + ATP + H2O = GMP + L-glutamate + AMP + diphosphate + 2 H(+)</text>
        <dbReference type="Rhea" id="RHEA:11680"/>
        <dbReference type="ChEBI" id="CHEBI:15377"/>
        <dbReference type="ChEBI" id="CHEBI:15378"/>
        <dbReference type="ChEBI" id="CHEBI:29985"/>
        <dbReference type="ChEBI" id="CHEBI:30616"/>
        <dbReference type="ChEBI" id="CHEBI:33019"/>
        <dbReference type="ChEBI" id="CHEBI:57464"/>
        <dbReference type="ChEBI" id="CHEBI:58115"/>
        <dbReference type="ChEBI" id="CHEBI:58359"/>
        <dbReference type="ChEBI" id="CHEBI:456215"/>
        <dbReference type="EC" id="6.3.5.2"/>
    </reaction>
</comment>
<feature type="binding site" evidence="12">
    <location>
        <begin position="234"/>
        <end position="240"/>
    </location>
    <ligand>
        <name>ATP</name>
        <dbReference type="ChEBI" id="CHEBI:30616"/>
    </ligand>
</feature>
<protein>
    <recommendedName>
        <fullName evidence="4 11">GMP synthase [glutamine-hydrolyzing]</fullName>
        <ecNumber evidence="3 11">6.3.5.2</ecNumber>
    </recommendedName>
    <alternativeName>
        <fullName evidence="11">GMP synthetase</fullName>
    </alternativeName>
    <alternativeName>
        <fullName evidence="11">Glutamine amidotransferase</fullName>
    </alternativeName>
</protein>
<dbReference type="InterPro" id="IPR025777">
    <property type="entry name" value="GMPS_ATP_PPase_dom"/>
</dbReference>
<gene>
    <name evidence="14" type="primary">guaA_1</name>
    <name evidence="11" type="synonym">guaA</name>
    <name evidence="14" type="ORF">Talka_00938</name>
</gene>
<dbReference type="FunFam" id="3.30.300.10:FF:000002">
    <property type="entry name" value="GMP synthase [glutamine-hydrolyzing]"/>
    <property type="match status" value="1"/>
</dbReference>
<evidence type="ECO:0000256" key="10">
    <source>
        <dbReference type="ARBA" id="ARBA00022962"/>
    </source>
</evidence>
<dbReference type="Pfam" id="PF00958">
    <property type="entry name" value="GMP_synt_C"/>
    <property type="match status" value="1"/>
</dbReference>
<dbReference type="Pfam" id="PF02540">
    <property type="entry name" value="NAD_synthase"/>
    <property type="match status" value="1"/>
</dbReference>
<evidence type="ECO:0000313" key="15">
    <source>
        <dbReference type="Proteomes" id="UP000315736"/>
    </source>
</evidence>
<dbReference type="AlphaFoldDB" id="A0A554WAJ3"/>
<dbReference type="GO" id="GO:0005524">
    <property type="term" value="F:ATP binding"/>
    <property type="evidence" value="ECO:0007669"/>
    <property type="project" value="UniProtKB-UniRule"/>
</dbReference>
<evidence type="ECO:0000313" key="14">
    <source>
        <dbReference type="EMBL" id="TSE20588.1"/>
    </source>
</evidence>
<dbReference type="InterPro" id="IPR029062">
    <property type="entry name" value="Class_I_gatase-like"/>
</dbReference>